<gene>
    <name evidence="1" type="ORF">HNQ60_003456</name>
</gene>
<sequence>MPVDAARSFLRSRGFERLVNESGSPQWPCSEKLSALIYKPFVHREPANAGRRKYLWT</sequence>
<evidence type="ECO:0000313" key="2">
    <source>
        <dbReference type="Proteomes" id="UP000588068"/>
    </source>
</evidence>
<accession>A0A841HQG8</accession>
<evidence type="ECO:0000313" key="1">
    <source>
        <dbReference type="EMBL" id="MBB6094569.1"/>
    </source>
</evidence>
<keyword evidence="2" id="KW-1185">Reference proteome</keyword>
<name>A0A841HQG8_9GAMM</name>
<organism evidence="1 2">
    <name type="scientific">Povalibacter uvarum</name>
    <dbReference type="NCBI Taxonomy" id="732238"/>
    <lineage>
        <taxon>Bacteria</taxon>
        <taxon>Pseudomonadati</taxon>
        <taxon>Pseudomonadota</taxon>
        <taxon>Gammaproteobacteria</taxon>
        <taxon>Steroidobacterales</taxon>
        <taxon>Steroidobacteraceae</taxon>
        <taxon>Povalibacter</taxon>
    </lineage>
</organism>
<dbReference type="Proteomes" id="UP000588068">
    <property type="component" value="Unassembled WGS sequence"/>
</dbReference>
<dbReference type="EMBL" id="JACHHZ010000004">
    <property type="protein sequence ID" value="MBB6094569.1"/>
    <property type="molecule type" value="Genomic_DNA"/>
</dbReference>
<comment type="caution">
    <text evidence="1">The sequence shown here is derived from an EMBL/GenBank/DDBJ whole genome shotgun (WGS) entry which is preliminary data.</text>
</comment>
<proteinExistence type="predicted"/>
<reference evidence="1 2" key="1">
    <citation type="submission" date="2020-08" db="EMBL/GenBank/DDBJ databases">
        <title>Genomic Encyclopedia of Type Strains, Phase IV (KMG-IV): sequencing the most valuable type-strain genomes for metagenomic binning, comparative biology and taxonomic classification.</title>
        <authorList>
            <person name="Goeker M."/>
        </authorList>
    </citation>
    <scope>NUCLEOTIDE SEQUENCE [LARGE SCALE GENOMIC DNA]</scope>
    <source>
        <strain evidence="1 2">DSM 26723</strain>
    </source>
</reference>
<protein>
    <submittedName>
        <fullName evidence="1">Uncharacterized protein</fullName>
    </submittedName>
</protein>
<dbReference type="AlphaFoldDB" id="A0A841HQG8"/>